<dbReference type="EMBL" id="CP144696">
    <property type="protein sequence ID" value="WVZ12111.1"/>
    <property type="molecule type" value="Genomic_DNA"/>
</dbReference>
<evidence type="ECO:0000313" key="2">
    <source>
        <dbReference type="Proteomes" id="UP001374535"/>
    </source>
</evidence>
<gene>
    <name evidence="1" type="ORF">V8G54_016641</name>
</gene>
<reference evidence="1 2" key="1">
    <citation type="journal article" date="2023" name="Life. Sci Alliance">
        <title>Evolutionary insights into 3D genome organization and epigenetic landscape of Vigna mungo.</title>
        <authorList>
            <person name="Junaid A."/>
            <person name="Singh B."/>
            <person name="Bhatia S."/>
        </authorList>
    </citation>
    <scope>NUCLEOTIDE SEQUENCE [LARGE SCALE GENOMIC DNA]</scope>
    <source>
        <strain evidence="1">Urdbean</strain>
    </source>
</reference>
<sequence>MKITSPLEEALRHFTNSINIFKLFPMSNTQGMILNVSSTGERQSKYLINSSSCGQPPISDNFTVLSLLSAESERHPFSQKSKSGASAAMGMFDEPCQSQMHKIMQQLILHTQV</sequence>
<protein>
    <submittedName>
        <fullName evidence="1">Uncharacterized protein</fullName>
    </submittedName>
</protein>
<proteinExistence type="predicted"/>
<dbReference type="Proteomes" id="UP001374535">
    <property type="component" value="Chromosome 5"/>
</dbReference>
<organism evidence="1 2">
    <name type="scientific">Vigna mungo</name>
    <name type="common">Black gram</name>
    <name type="synonym">Phaseolus mungo</name>
    <dbReference type="NCBI Taxonomy" id="3915"/>
    <lineage>
        <taxon>Eukaryota</taxon>
        <taxon>Viridiplantae</taxon>
        <taxon>Streptophyta</taxon>
        <taxon>Embryophyta</taxon>
        <taxon>Tracheophyta</taxon>
        <taxon>Spermatophyta</taxon>
        <taxon>Magnoliopsida</taxon>
        <taxon>eudicotyledons</taxon>
        <taxon>Gunneridae</taxon>
        <taxon>Pentapetalae</taxon>
        <taxon>rosids</taxon>
        <taxon>fabids</taxon>
        <taxon>Fabales</taxon>
        <taxon>Fabaceae</taxon>
        <taxon>Papilionoideae</taxon>
        <taxon>50 kb inversion clade</taxon>
        <taxon>NPAAA clade</taxon>
        <taxon>indigoferoid/millettioid clade</taxon>
        <taxon>Phaseoleae</taxon>
        <taxon>Vigna</taxon>
    </lineage>
</organism>
<dbReference type="AlphaFoldDB" id="A0AAQ3NNG8"/>
<accession>A0AAQ3NNG8</accession>
<evidence type="ECO:0000313" key="1">
    <source>
        <dbReference type="EMBL" id="WVZ12111.1"/>
    </source>
</evidence>
<name>A0AAQ3NNG8_VIGMU</name>
<keyword evidence="2" id="KW-1185">Reference proteome</keyword>